<protein>
    <submittedName>
        <fullName evidence="3">Alpha/beta fold hydrolase</fullName>
    </submittedName>
</protein>
<dbReference type="RefSeq" id="WP_159556092.1">
    <property type="nucleotide sequence ID" value="NZ_JAHEWX010000008.1"/>
</dbReference>
<evidence type="ECO:0000313" key="3">
    <source>
        <dbReference type="EMBL" id="MBT1541782.1"/>
    </source>
</evidence>
<dbReference type="PANTHER" id="PTHR43358">
    <property type="entry name" value="ALPHA/BETA-HYDROLASE"/>
    <property type="match status" value="1"/>
</dbReference>
<accession>A0A9Q2W3G3</accession>
<reference evidence="3" key="1">
    <citation type="submission" date="2021-05" db="EMBL/GenBank/DDBJ databases">
        <title>Whole genome sequence of Curtobacterium flaccumfaciens pv. flaccumfaciens strain CFBP 3417.</title>
        <authorList>
            <person name="Osdaghi E."/>
            <person name="Taghouti G."/>
            <person name="Portier P."/>
            <person name="Fazliarab A."/>
            <person name="Taghavi S.M."/>
            <person name="Briand M."/>
            <person name="Le-Saux M."/>
            <person name="Jacques M.-A."/>
        </authorList>
    </citation>
    <scope>NUCLEOTIDE SEQUENCE</scope>
    <source>
        <strain evidence="3">CFBP 3417</strain>
    </source>
</reference>
<gene>
    <name evidence="3" type="ORF">KK103_08425</name>
</gene>
<keyword evidence="1" id="KW-1133">Transmembrane helix</keyword>
<name>A0A9Q2W3G3_9MICO</name>
<dbReference type="InterPro" id="IPR000073">
    <property type="entry name" value="AB_hydrolase_1"/>
</dbReference>
<dbReference type="EMBL" id="JAHEWX010000008">
    <property type="protein sequence ID" value="MBT1541782.1"/>
    <property type="molecule type" value="Genomic_DNA"/>
</dbReference>
<comment type="caution">
    <text evidence="3">The sequence shown here is derived from an EMBL/GenBank/DDBJ whole genome shotgun (WGS) entry which is preliminary data.</text>
</comment>
<evidence type="ECO:0000259" key="2">
    <source>
        <dbReference type="Pfam" id="PF00561"/>
    </source>
</evidence>
<proteinExistence type="predicted"/>
<organism evidence="3 4">
    <name type="scientific">Curtobacterium flaccumfaciens pv. flaccumfaciens</name>
    <dbReference type="NCBI Taxonomy" id="138532"/>
    <lineage>
        <taxon>Bacteria</taxon>
        <taxon>Bacillati</taxon>
        <taxon>Actinomycetota</taxon>
        <taxon>Actinomycetes</taxon>
        <taxon>Micrococcales</taxon>
        <taxon>Microbacteriaceae</taxon>
        <taxon>Curtobacterium</taxon>
    </lineage>
</organism>
<dbReference type="GO" id="GO:0016787">
    <property type="term" value="F:hydrolase activity"/>
    <property type="evidence" value="ECO:0007669"/>
    <property type="project" value="UniProtKB-KW"/>
</dbReference>
<sequence>MTIVWWVLGALVVLAVAALLVLLVVRKVVGRIVLPGGDRWTPVLGSDADSVRLPITDDTVRPGEYGLWHDGPGHTTVGPVLEIDEAAGSVRRAVVRTTGAVSSRVRWSGHVHPDPAAMEVDWSEVSLSTPVGPAPAWVVRPGPDGAADGGAGTDAPAVRDAARTWAVHVHGIRTTRVTALRTVPAALELGWTSIVPSFRGDGEAPWEGRASHLGAREWADVEAALDHAVANGAEQLVLVGWSMGATITHELLARSAHRDRLAGIVLVAPALDWSVAVRSQARRAGLPGIVVSAALGAMATPVICRLVGLREAVDVRALSWLRAPRALPPTLLIHSAGDTTVPFSASQEFAEAHPGTVTLAVSEPAEHAWERNVDAVWFDRTITTWASNLAHTAAQE</sequence>
<dbReference type="InterPro" id="IPR052920">
    <property type="entry name" value="DNA-binding_regulatory"/>
</dbReference>
<keyword evidence="1" id="KW-0472">Membrane</keyword>
<evidence type="ECO:0000313" key="4">
    <source>
        <dbReference type="Proteomes" id="UP000709437"/>
    </source>
</evidence>
<dbReference type="SUPFAM" id="SSF53474">
    <property type="entry name" value="alpha/beta-Hydrolases"/>
    <property type="match status" value="1"/>
</dbReference>
<dbReference type="Gene3D" id="3.40.50.1820">
    <property type="entry name" value="alpha/beta hydrolase"/>
    <property type="match status" value="1"/>
</dbReference>
<feature type="transmembrane region" description="Helical" evidence="1">
    <location>
        <begin position="6"/>
        <end position="25"/>
    </location>
</feature>
<feature type="domain" description="AB hydrolase-1" evidence="2">
    <location>
        <begin position="181"/>
        <end position="280"/>
    </location>
</feature>
<evidence type="ECO:0000256" key="1">
    <source>
        <dbReference type="SAM" id="Phobius"/>
    </source>
</evidence>
<dbReference type="InterPro" id="IPR029058">
    <property type="entry name" value="AB_hydrolase_fold"/>
</dbReference>
<keyword evidence="1" id="KW-0812">Transmembrane</keyword>
<dbReference type="PANTHER" id="PTHR43358:SF4">
    <property type="entry name" value="ALPHA_BETA HYDROLASE FOLD-1 DOMAIN-CONTAINING PROTEIN"/>
    <property type="match status" value="1"/>
</dbReference>
<dbReference type="Pfam" id="PF00561">
    <property type="entry name" value="Abhydrolase_1"/>
    <property type="match status" value="1"/>
</dbReference>
<dbReference type="AlphaFoldDB" id="A0A9Q2W3G3"/>
<dbReference type="Proteomes" id="UP000709437">
    <property type="component" value="Unassembled WGS sequence"/>
</dbReference>
<keyword evidence="3" id="KW-0378">Hydrolase</keyword>